<accession>A0A448PLV7</accession>
<evidence type="ECO:0000256" key="1">
    <source>
        <dbReference type="SAM" id="MobiDB-lite"/>
    </source>
</evidence>
<dbReference type="Proteomes" id="UP000268658">
    <property type="component" value="Chromosome"/>
</dbReference>
<feature type="region of interest" description="Disordered" evidence="1">
    <location>
        <begin position="46"/>
        <end position="79"/>
    </location>
</feature>
<dbReference type="EMBL" id="LR134477">
    <property type="protein sequence ID" value="VEI16681.1"/>
    <property type="molecule type" value="Genomic_DNA"/>
</dbReference>
<feature type="compositionally biased region" description="Polar residues" evidence="1">
    <location>
        <begin position="58"/>
        <end position="67"/>
    </location>
</feature>
<dbReference type="KEGG" id="avc:NCTC10951_01805"/>
<organism evidence="2 3">
    <name type="scientific">Actinomyces viscosus</name>
    <dbReference type="NCBI Taxonomy" id="1656"/>
    <lineage>
        <taxon>Bacteria</taxon>
        <taxon>Bacillati</taxon>
        <taxon>Actinomycetota</taxon>
        <taxon>Actinomycetes</taxon>
        <taxon>Actinomycetales</taxon>
        <taxon>Actinomycetaceae</taxon>
        <taxon>Actinomyces</taxon>
    </lineage>
</organism>
<evidence type="ECO:0000313" key="3">
    <source>
        <dbReference type="Proteomes" id="UP000268658"/>
    </source>
</evidence>
<proteinExistence type="predicted"/>
<sequence length="79" mass="8434">MHVENNRWVGSVRWIPIGGESVKYDLPLGKSVHIDGLGTVTLFSVTPPSTAPPDKTKSGGSTSTLHINVNLDPGESFHP</sequence>
<evidence type="ECO:0000313" key="2">
    <source>
        <dbReference type="EMBL" id="VEI16681.1"/>
    </source>
</evidence>
<gene>
    <name evidence="2" type="ORF">NCTC10951_01805</name>
</gene>
<reference evidence="2 3" key="1">
    <citation type="submission" date="2018-12" db="EMBL/GenBank/DDBJ databases">
        <authorList>
            <consortium name="Pathogen Informatics"/>
        </authorList>
    </citation>
    <scope>NUCLEOTIDE SEQUENCE [LARGE SCALE GENOMIC DNA]</scope>
    <source>
        <strain evidence="2 3">NCTC10951</strain>
    </source>
</reference>
<dbReference type="AlphaFoldDB" id="A0A448PLV7"/>
<name>A0A448PLV7_ACTVI</name>
<protein>
    <submittedName>
        <fullName evidence="2">Uncharacterized protein</fullName>
    </submittedName>
</protein>